<feature type="chain" id="PRO_5045253253" evidence="2">
    <location>
        <begin position="22"/>
        <end position="334"/>
    </location>
</feature>
<organism evidence="3 4">
    <name type="scientific">Photobacterium pectinilyticum</name>
    <dbReference type="NCBI Taxonomy" id="2906793"/>
    <lineage>
        <taxon>Bacteria</taxon>
        <taxon>Pseudomonadati</taxon>
        <taxon>Pseudomonadota</taxon>
        <taxon>Gammaproteobacteria</taxon>
        <taxon>Vibrionales</taxon>
        <taxon>Vibrionaceae</taxon>
        <taxon>Photobacterium</taxon>
    </lineage>
</organism>
<accession>A0ABT1MVY6</accession>
<dbReference type="InterPro" id="IPR026045">
    <property type="entry name" value="Ferric-bd"/>
</dbReference>
<dbReference type="PIRSF" id="PIRSF002825">
    <property type="entry name" value="CfbpA"/>
    <property type="match status" value="1"/>
</dbReference>
<evidence type="ECO:0000256" key="1">
    <source>
        <dbReference type="ARBA" id="ARBA00022729"/>
    </source>
</evidence>
<name>A0ABT1MVY6_9GAMM</name>
<proteinExistence type="predicted"/>
<dbReference type="SUPFAM" id="SSF53850">
    <property type="entry name" value="Periplasmic binding protein-like II"/>
    <property type="match status" value="1"/>
</dbReference>
<evidence type="ECO:0000256" key="2">
    <source>
        <dbReference type="SAM" id="SignalP"/>
    </source>
</evidence>
<evidence type="ECO:0000313" key="4">
    <source>
        <dbReference type="Proteomes" id="UP001524460"/>
    </source>
</evidence>
<comment type="caution">
    <text evidence="3">The sequence shown here is derived from an EMBL/GenBank/DDBJ whole genome shotgun (WGS) entry which is preliminary data.</text>
</comment>
<dbReference type="Gene3D" id="3.40.190.10">
    <property type="entry name" value="Periplasmic binding protein-like II"/>
    <property type="match status" value="2"/>
</dbReference>
<feature type="signal peptide" evidence="2">
    <location>
        <begin position="1"/>
        <end position="21"/>
    </location>
</feature>
<sequence>MARTKFTFAALMAFASTHVLADSLIIYSPQAAGARGDFIAKEAYRALGIDLRYLSGGGGELHDRLVAERNNRQADVVMGLTQTGMYSLKQHGLLDQYTPSWEEGLPEAYKDKDGYFHMFWQTPVVMAYNSEHMTEEQAPKSWLDLVNPEYADKFSIGNLSAQTTRVYLSGMIHQFKTEEGQIDDKAWDYMRDLFDNVNPMSEGTEYWRHVATGETPIVLNWLGGVMSNANSNRIKMNYVNPIEGTPIVAEGIGIVKGTDNIETAQRFIDWFGSPEFMAKYANRFNQTPAHPEAIKRSNRNIQKYANMFDVQNIDWEFVTEHQNTWLENIQLDVL</sequence>
<dbReference type="Proteomes" id="UP001524460">
    <property type="component" value="Unassembled WGS sequence"/>
</dbReference>
<keyword evidence="1 2" id="KW-0732">Signal</keyword>
<dbReference type="Pfam" id="PF13343">
    <property type="entry name" value="SBP_bac_6"/>
    <property type="match status" value="1"/>
</dbReference>
<dbReference type="RefSeq" id="WP_255040223.1">
    <property type="nucleotide sequence ID" value="NZ_JANEYT010000001.1"/>
</dbReference>
<gene>
    <name evidence="3" type="ORF">NHN17_00965</name>
</gene>
<dbReference type="PANTHER" id="PTHR30006">
    <property type="entry name" value="THIAMINE-BINDING PERIPLASMIC PROTEIN-RELATED"/>
    <property type="match status" value="1"/>
</dbReference>
<reference evidence="3 4" key="1">
    <citation type="submission" date="2022-07" db="EMBL/GenBank/DDBJ databases">
        <title>Photobacterium pectinilyticum sp. nov., a marine bacterium isolated from surface seawater of Qingdao offshore.</title>
        <authorList>
            <person name="Wang X."/>
        </authorList>
    </citation>
    <scope>NUCLEOTIDE SEQUENCE [LARGE SCALE GENOMIC DNA]</scope>
    <source>
        <strain evidence="3 4">ZSDE20</strain>
    </source>
</reference>
<dbReference type="EMBL" id="JANEYT010000001">
    <property type="protein sequence ID" value="MCQ1056635.1"/>
    <property type="molecule type" value="Genomic_DNA"/>
</dbReference>
<keyword evidence="4" id="KW-1185">Reference proteome</keyword>
<protein>
    <submittedName>
        <fullName evidence="3">Extracellular solute-binding protein</fullName>
    </submittedName>
</protein>
<evidence type="ECO:0000313" key="3">
    <source>
        <dbReference type="EMBL" id="MCQ1056635.1"/>
    </source>
</evidence>
<dbReference type="PANTHER" id="PTHR30006:SF2">
    <property type="entry name" value="ABC TRANSPORTER SUBSTRATE-BINDING PROTEIN"/>
    <property type="match status" value="1"/>
</dbReference>